<dbReference type="EMBL" id="CP015267">
    <property type="protein sequence ID" value="ASL14695.1"/>
    <property type="molecule type" value="Genomic_DNA"/>
</dbReference>
<dbReference type="Pfam" id="PF10118">
    <property type="entry name" value="Metal_hydrol"/>
    <property type="match status" value="1"/>
</dbReference>
<evidence type="ECO:0000313" key="3">
    <source>
        <dbReference type="Proteomes" id="UP000198286"/>
    </source>
</evidence>
<dbReference type="Proteomes" id="UP000198286">
    <property type="component" value="Chromosome"/>
</dbReference>
<reference evidence="2" key="4">
    <citation type="submission" date="2023-06" db="EMBL/GenBank/DDBJ databases">
        <authorList>
            <person name="Spilker T."/>
        </authorList>
    </citation>
    <scope>NUCLEOTIDE SEQUENCE</scope>
    <source>
        <strain evidence="2">FLAC1071</strain>
    </source>
</reference>
<protein>
    <submittedName>
        <fullName evidence="1">Metal-dependent hydrolase</fullName>
    </submittedName>
</protein>
<evidence type="ECO:0000313" key="4">
    <source>
        <dbReference type="Proteomes" id="UP001529272"/>
    </source>
</evidence>
<dbReference type="GO" id="GO:0016787">
    <property type="term" value="F:hydrolase activity"/>
    <property type="evidence" value="ECO:0007669"/>
    <property type="project" value="UniProtKB-KW"/>
</dbReference>
<accession>A0A220YAT5</accession>
<evidence type="ECO:0000313" key="1">
    <source>
        <dbReference type="EMBL" id="ASL14695.1"/>
    </source>
</evidence>
<keyword evidence="4" id="KW-1185">Reference proteome</keyword>
<dbReference type="PANTHER" id="PTHR39456">
    <property type="entry name" value="METAL-DEPENDENT HYDROLASE"/>
    <property type="match status" value="1"/>
</dbReference>
<evidence type="ECO:0000313" key="2">
    <source>
        <dbReference type="EMBL" id="MDM3929635.1"/>
    </source>
</evidence>
<dbReference type="PANTHER" id="PTHR39456:SF1">
    <property type="entry name" value="METAL-DEPENDENT HYDROLASE"/>
    <property type="match status" value="1"/>
</dbReference>
<sequence length="323" mass="37140">MGASIGRWRPLTKLVVRKIPWEFDATVPFMWQPANPNFGLFCNAFTFIAVPFERYIVAAVRKAHDRLNEDPDVAAEAEAFLRQEAQHAAAHRKHMLALVARYPDLERVYEDACNAYDELIDEQPVEFHAAYIANLEATFTPLFKVILDNRDSLFGGGDRRVASLMMWHFVEEIEHRSSGLTLCRHINPDPWYRVKQVRRTFRHIGALSARVARTFDETIPFEDRGASAQELMSNSPLLSEFKYRIPGGNRRRARRSGPSSLFHAVPTRQLTNMVWRLVLSQTPNHDPADQPLPGWVDTWIREYERGTDMTSFFGAAPSDIEER</sequence>
<dbReference type="Proteomes" id="UP001529272">
    <property type="component" value="Unassembled WGS sequence"/>
</dbReference>
<organism evidence="1 3">
    <name type="scientific">Mycobacterium intracellulare subsp. chimaera</name>
    <dbReference type="NCBI Taxonomy" id="222805"/>
    <lineage>
        <taxon>Bacteria</taxon>
        <taxon>Bacillati</taxon>
        <taxon>Actinomycetota</taxon>
        <taxon>Actinomycetes</taxon>
        <taxon>Mycobacteriales</taxon>
        <taxon>Mycobacteriaceae</taxon>
        <taxon>Mycobacterium</taxon>
        <taxon>Mycobacterium avium complex (MAC)</taxon>
    </lineage>
</organism>
<dbReference type="RefSeq" id="WP_226057896.1">
    <property type="nucleotide sequence ID" value="NZ_CP012885.2"/>
</dbReference>
<dbReference type="EMBL" id="JASZZX010000042">
    <property type="protein sequence ID" value="MDM3929635.1"/>
    <property type="molecule type" value="Genomic_DNA"/>
</dbReference>
<reference evidence="2 4" key="3">
    <citation type="submission" date="2023-06" db="EMBL/GenBank/DDBJ databases">
        <title>Itaconate inhibition of nontuberculous mycobacteria.</title>
        <authorList>
            <person name="Breen P."/>
            <person name="Zimbric M."/>
            <person name="Caverly L."/>
        </authorList>
    </citation>
    <scope>NUCLEOTIDE SEQUENCE [LARGE SCALE GENOMIC DNA]</scope>
    <source>
        <strain evidence="2 4">FLAC1071</strain>
    </source>
</reference>
<gene>
    <name evidence="1" type="ORF">MYCOZU2_02281</name>
    <name evidence="2" type="ORF">QRB35_27025</name>
</gene>
<dbReference type="InterPro" id="IPR016516">
    <property type="entry name" value="UCP07580"/>
</dbReference>
<proteinExistence type="predicted"/>
<reference evidence="1 3" key="1">
    <citation type="journal article" date="2017" name="Lancet Infect. Dis.">
        <title>Global outbreak of severe Mycobacterium chimaera disease after cardiac surgery: a molecular epidemiological study.</title>
        <authorList>
            <person name="van Ingen J."/>
            <person name="Kohl T."/>
            <person name="Kranzer K."/>
            <person name="Hasse B."/>
            <person name="Keller P."/>
            <person name="Szafranska A."/>
            <person name="Hillemann D."/>
            <person name="Chand M."/>
            <person name="Schreiber P."/>
            <person name="Sommerstein R."/>
            <person name="Berger C."/>
            <person name="Genoni M."/>
            <person name="Ruegg C."/>
            <person name="Troillet N."/>
            <person name="Widmer A.F."/>
            <person name="Becker S.L."/>
            <person name="Herrmann M."/>
            <person name="Eckmanns T."/>
            <person name="Haller S."/>
            <person name="Hoeller C."/>
            <person name="Debast S.B."/>
            <person name="Wolfhagen M.J."/>
            <person name="Hopman J."/>
            <person name="Kluytmans J."/>
            <person name="Langelaar M."/>
            <person name="Notermans D.W."/>
            <person name="ten Oever J."/>
            <person name="van den Barselaar P."/>
            <person name="Vonk A.B.A."/>
            <person name="Vos M.C."/>
            <person name="Ahmed N."/>
            <person name="Brown T."/>
            <person name="Crook D."/>
            <person name="Lamagni T."/>
            <person name="Phin N."/>
            <person name="Smith E.G."/>
            <person name="Zambon M."/>
            <person name="Serr A."/>
            <person name="Goetting T."/>
            <person name="Ebner W."/>
            <person name="Thuermer A."/>
            <person name="Utpatel C."/>
            <person name="Sproer C."/>
            <person name="Bunk B."/>
            <person name="Nubel U."/>
            <person name="Bloemberg G."/>
            <person name="Bottger E."/>
            <person name="Niemann S."/>
            <person name="Wagner D."/>
            <person name="Sax H."/>
        </authorList>
    </citation>
    <scope>NUCLEOTIDE SEQUENCE [LARGE SCALE GENOMIC DNA]</scope>
    <source>
        <strain evidence="1 3">ZUERICH-2</strain>
    </source>
</reference>
<dbReference type="AlphaFoldDB" id="A0A220YAT5"/>
<reference evidence="4" key="2">
    <citation type="submission" date="2023-06" db="EMBL/GenBank/DDBJ databases">
        <title>Itaconate inhibition of nontuberculous mycobacteria.</title>
        <authorList>
            <person name="Spilker T."/>
        </authorList>
    </citation>
    <scope>NUCLEOTIDE SEQUENCE [LARGE SCALE GENOMIC DNA]</scope>
    <source>
        <strain evidence="4">FLAC1071</strain>
    </source>
</reference>
<keyword evidence="1" id="KW-0378">Hydrolase</keyword>
<name>A0A220YAT5_MYCIT</name>